<proteinExistence type="predicted"/>
<keyword evidence="2" id="KW-1185">Reference proteome</keyword>
<accession>W7XBY4</accession>
<protein>
    <submittedName>
        <fullName evidence="1">Transmembrane protein, putative</fullName>
    </submittedName>
</protein>
<dbReference type="GeneID" id="24436877"/>
<dbReference type="Proteomes" id="UP000009168">
    <property type="component" value="Unassembled WGS sequence"/>
</dbReference>
<dbReference type="RefSeq" id="XP_012652550.1">
    <property type="nucleotide sequence ID" value="XM_012797096.1"/>
</dbReference>
<name>W7XBY4_TETTS</name>
<dbReference type="EMBL" id="GG662720">
    <property type="protein sequence ID" value="EWS74837.1"/>
    <property type="molecule type" value="Genomic_DNA"/>
</dbReference>
<organism evidence="1 2">
    <name type="scientific">Tetrahymena thermophila (strain SB210)</name>
    <dbReference type="NCBI Taxonomy" id="312017"/>
    <lineage>
        <taxon>Eukaryota</taxon>
        <taxon>Sar</taxon>
        <taxon>Alveolata</taxon>
        <taxon>Ciliophora</taxon>
        <taxon>Intramacronucleata</taxon>
        <taxon>Oligohymenophorea</taxon>
        <taxon>Hymenostomatida</taxon>
        <taxon>Tetrahymenina</taxon>
        <taxon>Tetrahymenidae</taxon>
        <taxon>Tetrahymena</taxon>
    </lineage>
</organism>
<dbReference type="KEGG" id="tet:TTHERM_000028899"/>
<reference evidence="2" key="1">
    <citation type="journal article" date="2006" name="PLoS Biol.">
        <title>Macronuclear genome sequence of the ciliate Tetrahymena thermophila, a model eukaryote.</title>
        <authorList>
            <person name="Eisen J.A."/>
            <person name="Coyne R.S."/>
            <person name="Wu M."/>
            <person name="Wu D."/>
            <person name="Thiagarajan M."/>
            <person name="Wortman J.R."/>
            <person name="Badger J.H."/>
            <person name="Ren Q."/>
            <person name="Amedeo P."/>
            <person name="Jones K.M."/>
            <person name="Tallon L.J."/>
            <person name="Delcher A.L."/>
            <person name="Salzberg S.L."/>
            <person name="Silva J.C."/>
            <person name="Haas B.J."/>
            <person name="Majoros W.H."/>
            <person name="Farzad M."/>
            <person name="Carlton J.M."/>
            <person name="Smith R.K. Jr."/>
            <person name="Garg J."/>
            <person name="Pearlman R.E."/>
            <person name="Karrer K.M."/>
            <person name="Sun L."/>
            <person name="Manning G."/>
            <person name="Elde N.C."/>
            <person name="Turkewitz A.P."/>
            <person name="Asai D.J."/>
            <person name="Wilkes D.E."/>
            <person name="Wang Y."/>
            <person name="Cai H."/>
            <person name="Collins K."/>
            <person name="Stewart B.A."/>
            <person name="Lee S.R."/>
            <person name="Wilamowska K."/>
            <person name="Weinberg Z."/>
            <person name="Ruzzo W.L."/>
            <person name="Wloga D."/>
            <person name="Gaertig J."/>
            <person name="Frankel J."/>
            <person name="Tsao C.-C."/>
            <person name="Gorovsky M.A."/>
            <person name="Keeling P.J."/>
            <person name="Waller R.F."/>
            <person name="Patron N.J."/>
            <person name="Cherry J.M."/>
            <person name="Stover N.A."/>
            <person name="Krieger C.J."/>
            <person name="del Toro C."/>
            <person name="Ryder H.F."/>
            <person name="Williamson S.C."/>
            <person name="Barbeau R.A."/>
            <person name="Hamilton E.P."/>
            <person name="Orias E."/>
        </authorList>
    </citation>
    <scope>NUCLEOTIDE SEQUENCE [LARGE SCALE GENOMIC DNA]</scope>
    <source>
        <strain evidence="2">SB210</strain>
    </source>
</reference>
<keyword evidence="1" id="KW-0472">Membrane</keyword>
<evidence type="ECO:0000313" key="2">
    <source>
        <dbReference type="Proteomes" id="UP000009168"/>
    </source>
</evidence>
<evidence type="ECO:0000313" key="1">
    <source>
        <dbReference type="EMBL" id="EWS74837.1"/>
    </source>
</evidence>
<dbReference type="AlphaFoldDB" id="W7XBY4"/>
<keyword evidence="1" id="KW-0812">Transmembrane</keyword>
<dbReference type="InParanoid" id="W7XBY4"/>
<sequence>MQEQIIQTVLNQLQKHNYNNNYLTYSIHSAYQKYNFSINIIFCYLLLSNLTISHTTTDFVQDIDSLYFFHFIPINCNYLAYSTIGINQVQFQTFFSFHLIKTINKQISLNRLNFLLNQFFVFQSISLQQSKYKFCKESKKQSRSKSTKSYFYCLRFTNKTSTFTVYVIAICRRYYPAIVVKEYGRVTLYLKNQ</sequence>
<gene>
    <name evidence="1" type="ORF">TTHERM_000028899</name>
</gene>